<dbReference type="NCBIfam" id="TIGR00879">
    <property type="entry name" value="SP"/>
    <property type="match status" value="1"/>
</dbReference>
<keyword evidence="6 10" id="KW-1133">Transmembrane helix</keyword>
<gene>
    <name evidence="12" type="ORF">C2S53_008301</name>
</gene>
<evidence type="ECO:0000256" key="7">
    <source>
        <dbReference type="ARBA" id="ARBA00023136"/>
    </source>
</evidence>
<evidence type="ECO:0000256" key="4">
    <source>
        <dbReference type="ARBA" id="ARBA00022692"/>
    </source>
</evidence>
<dbReference type="FunFam" id="1.20.1250.20:FF:000137">
    <property type="entry name" value="Probable inositol transporter 2"/>
    <property type="match status" value="1"/>
</dbReference>
<dbReference type="FunFam" id="1.20.1250.20:FF:000121">
    <property type="entry name" value="Probable inositol transporter 2"/>
    <property type="match status" value="1"/>
</dbReference>
<accession>A0AAD4JDH0</accession>
<evidence type="ECO:0000256" key="9">
    <source>
        <dbReference type="RuleBase" id="RU003346"/>
    </source>
</evidence>
<dbReference type="AlphaFoldDB" id="A0AAD4JDH0"/>
<dbReference type="PANTHER" id="PTHR48020">
    <property type="entry name" value="PROTON MYO-INOSITOL COTRANSPORTER"/>
    <property type="match status" value="1"/>
</dbReference>
<evidence type="ECO:0000256" key="3">
    <source>
        <dbReference type="ARBA" id="ARBA00022448"/>
    </source>
</evidence>
<feature type="domain" description="Major facilitator superfamily (MFS) profile" evidence="11">
    <location>
        <begin position="30"/>
        <end position="552"/>
    </location>
</feature>
<dbReference type="InterPro" id="IPR005828">
    <property type="entry name" value="MFS_sugar_transport-like"/>
</dbReference>
<dbReference type="Gene3D" id="1.20.1250.20">
    <property type="entry name" value="MFS general substrate transporter like domains"/>
    <property type="match status" value="2"/>
</dbReference>
<feature type="transmembrane region" description="Helical" evidence="10">
    <location>
        <begin position="530"/>
        <end position="548"/>
    </location>
</feature>
<keyword evidence="5" id="KW-0769">Symport</keyword>
<dbReference type="InterPro" id="IPR036259">
    <property type="entry name" value="MFS_trans_sf"/>
</dbReference>
<feature type="transmembrane region" description="Helical" evidence="10">
    <location>
        <begin position="320"/>
        <end position="342"/>
    </location>
</feature>
<reference evidence="12 13" key="1">
    <citation type="journal article" date="2021" name="Nat. Commun.">
        <title>Incipient diploidization of the medicinal plant Perilla within 10,000 years.</title>
        <authorList>
            <person name="Zhang Y."/>
            <person name="Shen Q."/>
            <person name="Leng L."/>
            <person name="Zhang D."/>
            <person name="Chen S."/>
            <person name="Shi Y."/>
            <person name="Ning Z."/>
            <person name="Chen S."/>
        </authorList>
    </citation>
    <scope>NUCLEOTIDE SEQUENCE [LARGE SCALE GENOMIC DNA]</scope>
    <source>
        <strain evidence="13">cv. PC099</strain>
    </source>
</reference>
<evidence type="ECO:0000256" key="2">
    <source>
        <dbReference type="ARBA" id="ARBA00010992"/>
    </source>
</evidence>
<dbReference type="Proteomes" id="UP001190926">
    <property type="component" value="Unassembled WGS sequence"/>
</dbReference>
<dbReference type="InterPro" id="IPR020846">
    <property type="entry name" value="MFS_dom"/>
</dbReference>
<dbReference type="SUPFAM" id="SSF103473">
    <property type="entry name" value="MFS general substrate transporter"/>
    <property type="match status" value="1"/>
</dbReference>
<keyword evidence="3 9" id="KW-0813">Transport</keyword>
<dbReference type="InterPro" id="IPR050814">
    <property type="entry name" value="Myo-inositol_Transporter"/>
</dbReference>
<dbReference type="InterPro" id="IPR003663">
    <property type="entry name" value="Sugar/inositol_transpt"/>
</dbReference>
<dbReference type="CDD" id="cd17360">
    <property type="entry name" value="MFS_HMIT_like"/>
    <property type="match status" value="1"/>
</dbReference>
<dbReference type="InterPro" id="IPR005829">
    <property type="entry name" value="Sugar_transporter_CS"/>
</dbReference>
<keyword evidence="7 10" id="KW-0472">Membrane</keyword>
<evidence type="ECO:0000313" key="13">
    <source>
        <dbReference type="Proteomes" id="UP001190926"/>
    </source>
</evidence>
<evidence type="ECO:0000256" key="10">
    <source>
        <dbReference type="SAM" id="Phobius"/>
    </source>
</evidence>
<comment type="caution">
    <text evidence="12">The sequence shown here is derived from an EMBL/GenBank/DDBJ whole genome shotgun (WGS) entry which is preliminary data.</text>
</comment>
<comment type="subcellular location">
    <subcellularLocation>
        <location evidence="1">Membrane</location>
        <topology evidence="1">Multi-pass membrane protein</topology>
    </subcellularLocation>
</comment>
<evidence type="ECO:0000256" key="6">
    <source>
        <dbReference type="ARBA" id="ARBA00022989"/>
    </source>
</evidence>
<feature type="transmembrane region" description="Helical" evidence="10">
    <location>
        <begin position="105"/>
        <end position="124"/>
    </location>
</feature>
<organism evidence="12 13">
    <name type="scientific">Perilla frutescens var. hirtella</name>
    <name type="common">Perilla citriodora</name>
    <name type="synonym">Perilla setoyensis</name>
    <dbReference type="NCBI Taxonomy" id="608512"/>
    <lineage>
        <taxon>Eukaryota</taxon>
        <taxon>Viridiplantae</taxon>
        <taxon>Streptophyta</taxon>
        <taxon>Embryophyta</taxon>
        <taxon>Tracheophyta</taxon>
        <taxon>Spermatophyta</taxon>
        <taxon>Magnoliopsida</taxon>
        <taxon>eudicotyledons</taxon>
        <taxon>Gunneridae</taxon>
        <taxon>Pentapetalae</taxon>
        <taxon>asterids</taxon>
        <taxon>lamiids</taxon>
        <taxon>Lamiales</taxon>
        <taxon>Lamiaceae</taxon>
        <taxon>Nepetoideae</taxon>
        <taxon>Elsholtzieae</taxon>
        <taxon>Perilla</taxon>
    </lineage>
</organism>
<feature type="transmembrane region" description="Helical" evidence="10">
    <location>
        <begin position="55"/>
        <end position="73"/>
    </location>
</feature>
<comment type="similarity">
    <text evidence="2 9">Belongs to the major facilitator superfamily. Sugar transporter (TC 2.A.1.1) family.</text>
</comment>
<proteinExistence type="inferred from homology"/>
<feature type="transmembrane region" description="Helical" evidence="10">
    <location>
        <begin position="164"/>
        <end position="186"/>
    </location>
</feature>
<evidence type="ECO:0000256" key="1">
    <source>
        <dbReference type="ARBA" id="ARBA00004141"/>
    </source>
</evidence>
<feature type="transmembrane region" description="Helical" evidence="10">
    <location>
        <begin position="282"/>
        <end position="305"/>
    </location>
</feature>
<feature type="transmembrane region" description="Helical" evidence="10">
    <location>
        <begin position="192"/>
        <end position="214"/>
    </location>
</feature>
<evidence type="ECO:0000313" key="12">
    <source>
        <dbReference type="EMBL" id="KAH6831808.1"/>
    </source>
</evidence>
<feature type="transmembrane region" description="Helical" evidence="10">
    <location>
        <begin position="26"/>
        <end position="43"/>
    </location>
</feature>
<dbReference type="PROSITE" id="PS50850">
    <property type="entry name" value="MFS"/>
    <property type="match status" value="1"/>
</dbReference>
<dbReference type="PRINTS" id="PR00171">
    <property type="entry name" value="SUGRTRNSPORT"/>
</dbReference>
<evidence type="ECO:0000259" key="11">
    <source>
        <dbReference type="PROSITE" id="PS50850"/>
    </source>
</evidence>
<feature type="transmembrane region" description="Helical" evidence="10">
    <location>
        <begin position="497"/>
        <end position="518"/>
    </location>
</feature>
<dbReference type="GO" id="GO:0005886">
    <property type="term" value="C:plasma membrane"/>
    <property type="evidence" value="ECO:0007669"/>
    <property type="project" value="UniProtKB-ARBA"/>
</dbReference>
<dbReference type="EMBL" id="SDAM02000081">
    <property type="protein sequence ID" value="KAH6831808.1"/>
    <property type="molecule type" value="Genomic_DNA"/>
</dbReference>
<feature type="transmembrane region" description="Helical" evidence="10">
    <location>
        <begin position="79"/>
        <end position="98"/>
    </location>
</feature>
<evidence type="ECO:0000256" key="5">
    <source>
        <dbReference type="ARBA" id="ARBA00022847"/>
    </source>
</evidence>
<evidence type="ECO:0000256" key="8">
    <source>
        <dbReference type="ARBA" id="ARBA00044504"/>
    </source>
</evidence>
<dbReference type="PROSITE" id="PS00217">
    <property type="entry name" value="SUGAR_TRANSPORT_2"/>
    <property type="match status" value="1"/>
</dbReference>
<protein>
    <submittedName>
        <fullName evidence="12">Inositol transporter 4</fullName>
    </submittedName>
</protein>
<dbReference type="PANTHER" id="PTHR48020:SF20">
    <property type="entry name" value="INOSITOL TRANSPORTER 4-LIKE"/>
    <property type="match status" value="1"/>
</dbReference>
<feature type="transmembrane region" description="Helical" evidence="10">
    <location>
        <begin position="130"/>
        <end position="152"/>
    </location>
</feature>
<feature type="transmembrane region" description="Helical" evidence="10">
    <location>
        <begin position="349"/>
        <end position="370"/>
    </location>
</feature>
<feature type="transmembrane region" description="Helical" evidence="10">
    <location>
        <begin position="459"/>
        <end position="485"/>
    </location>
</feature>
<dbReference type="GO" id="GO:0005366">
    <property type="term" value="F:myo-inositol:proton symporter activity"/>
    <property type="evidence" value="ECO:0007669"/>
    <property type="project" value="TreeGrafter"/>
</dbReference>
<dbReference type="Pfam" id="PF00083">
    <property type="entry name" value="Sugar_tr"/>
    <property type="match status" value="2"/>
</dbReference>
<sequence length="583" mass="63247">MVEGGLARADPVEFTECWTTLWRTPYIMRLAFSAGIGGLLFGYDTGTYKPLPFSCHLRLLALLVVFLQEFTALAMQETIVSMAVAGAIIGAAVGGWINDRFGRKISILVADALFFAGAVVMALAPSPNVIIIGRILVGLGVGMASMTAPLYISEASPHRIRGALVSTNGLLITGGQFLSYLINLAFTHVHGTWRWMLGIAGVPALIQFFLMLSLPESPRWLFRKGKEDEARAILEKIYPAEEVEHEVRSLVESIEQEAKEQVGSGMLSQLKSAWSNKVVRRALYAGITVQVAQQFVGINTVMYYSPTIIQFAGFASNKTAIALSLITSGLNAIGSVVSMCFVDRFGRRRLMIISMIGIITCLVVLSVIFFQASVTAPKVSPQETAYFGANSTCKAYRNAPDLSSWGCMRCLHKDTDCGFCSAAGNVYNAGACLEMTDAVKGACRAAKRTWYTAGCPSKVGFLAVILLGLYIIVYSPGMGTVPWIVNSEIYPLKYRGIGGGIAAVSNWTSNLIVSETFLTLTEHLGSAGTFLLFAGFSLTGLVFIFFLVPETKGLQFEEVEKLLEKGYSPFQKSKKDLKDDEAN</sequence>
<name>A0AAD4JDH0_PERFH</name>
<dbReference type="PROSITE" id="PS00216">
    <property type="entry name" value="SUGAR_TRANSPORT_1"/>
    <property type="match status" value="1"/>
</dbReference>
<keyword evidence="13" id="KW-1185">Reference proteome</keyword>
<keyword evidence="4 10" id="KW-0812">Transmembrane</keyword>
<comment type="similarity">
    <text evidence="8">Belongs to the major facilitator superfamily. Phosphate:H(+) symporter (TC 2.A.1.9) family.</text>
</comment>